<comment type="similarity">
    <text evidence="9">Belongs to the arginase family.</text>
</comment>
<keyword evidence="12" id="KW-1185">Reference proteome</keyword>
<evidence type="ECO:0000256" key="3">
    <source>
        <dbReference type="ARBA" id="ARBA00012168"/>
    </source>
</evidence>
<dbReference type="InterPro" id="IPR014033">
    <property type="entry name" value="Arginase"/>
</dbReference>
<dbReference type="EC" id="3.5.3.1" evidence="3"/>
<evidence type="ECO:0000256" key="10">
    <source>
        <dbReference type="SAM" id="MobiDB-lite"/>
    </source>
</evidence>
<dbReference type="PRINTS" id="PR00116">
    <property type="entry name" value="ARGINASE"/>
</dbReference>
<dbReference type="GO" id="GO:0005829">
    <property type="term" value="C:cytosol"/>
    <property type="evidence" value="ECO:0007669"/>
    <property type="project" value="TreeGrafter"/>
</dbReference>
<dbReference type="Pfam" id="PF00491">
    <property type="entry name" value="Arginase"/>
    <property type="match status" value="1"/>
</dbReference>
<dbReference type="CDD" id="cd09989">
    <property type="entry name" value="Arginase"/>
    <property type="match status" value="1"/>
</dbReference>
<protein>
    <recommendedName>
        <fullName evidence="4">Arginase</fullName>
        <ecNumber evidence="3">3.5.3.1</ecNumber>
    </recommendedName>
</protein>
<evidence type="ECO:0000256" key="7">
    <source>
        <dbReference type="ARBA" id="ARBA00022801"/>
    </source>
</evidence>
<dbReference type="Proteomes" id="UP000002009">
    <property type="component" value="Chromosome 4"/>
</dbReference>
<gene>
    <name evidence="11" type="ORF">MICPUN_70593</name>
</gene>
<keyword evidence="8" id="KW-0464">Manganese</keyword>
<comment type="pathway">
    <text evidence="2">Nitrogen metabolism; urea cycle; L-ornithine and urea from L-arginine: step 1/1.</text>
</comment>
<dbReference type="RefSeq" id="XP_002501504.1">
    <property type="nucleotide sequence ID" value="XM_002501458.1"/>
</dbReference>
<proteinExistence type="inferred from homology"/>
<dbReference type="EMBL" id="CP001325">
    <property type="protein sequence ID" value="ACO62762.1"/>
    <property type="molecule type" value="Genomic_DNA"/>
</dbReference>
<dbReference type="GeneID" id="8243194"/>
<evidence type="ECO:0000256" key="2">
    <source>
        <dbReference type="ARBA" id="ARBA00005098"/>
    </source>
</evidence>
<reference evidence="11 12" key="1">
    <citation type="journal article" date="2009" name="Science">
        <title>Green evolution and dynamic adaptations revealed by genomes of the marine picoeukaryotes Micromonas.</title>
        <authorList>
            <person name="Worden A.Z."/>
            <person name="Lee J.H."/>
            <person name="Mock T."/>
            <person name="Rouze P."/>
            <person name="Simmons M.P."/>
            <person name="Aerts A.L."/>
            <person name="Allen A.E."/>
            <person name="Cuvelier M.L."/>
            <person name="Derelle E."/>
            <person name="Everett M.V."/>
            <person name="Foulon E."/>
            <person name="Grimwood J."/>
            <person name="Gundlach H."/>
            <person name="Henrissat B."/>
            <person name="Napoli C."/>
            <person name="McDonald S.M."/>
            <person name="Parker M.S."/>
            <person name="Rombauts S."/>
            <person name="Salamov A."/>
            <person name="Von Dassow P."/>
            <person name="Badger J.H."/>
            <person name="Coutinho P.M."/>
            <person name="Demir E."/>
            <person name="Dubchak I."/>
            <person name="Gentemann C."/>
            <person name="Eikrem W."/>
            <person name="Gready J.E."/>
            <person name="John U."/>
            <person name="Lanier W."/>
            <person name="Lindquist E.A."/>
            <person name="Lucas S."/>
            <person name="Mayer K.F."/>
            <person name="Moreau H."/>
            <person name="Not F."/>
            <person name="Otillar R."/>
            <person name="Panaud O."/>
            <person name="Pangilinan J."/>
            <person name="Paulsen I."/>
            <person name="Piegu B."/>
            <person name="Poliakov A."/>
            <person name="Robbens S."/>
            <person name="Schmutz J."/>
            <person name="Toulza E."/>
            <person name="Wyss T."/>
            <person name="Zelensky A."/>
            <person name="Zhou K."/>
            <person name="Armbrust E.V."/>
            <person name="Bhattacharya D."/>
            <person name="Goodenough U.W."/>
            <person name="Van de Peer Y."/>
            <person name="Grigoriev I.V."/>
        </authorList>
    </citation>
    <scope>NUCLEOTIDE SEQUENCE [LARGE SCALE GENOMIC DNA]</scope>
    <source>
        <strain evidence="12">RCC299 / NOUM17</strain>
    </source>
</reference>
<dbReference type="KEGG" id="mis:MICPUN_70593"/>
<feature type="non-terminal residue" evidence="11">
    <location>
        <position position="1"/>
    </location>
</feature>
<dbReference type="GO" id="GO:0005634">
    <property type="term" value="C:nucleus"/>
    <property type="evidence" value="ECO:0007669"/>
    <property type="project" value="TreeGrafter"/>
</dbReference>
<name>C1E4R3_MICCC</name>
<dbReference type="PANTHER" id="PTHR43782:SF3">
    <property type="entry name" value="ARGINASE"/>
    <property type="match status" value="1"/>
</dbReference>
<feature type="non-terminal residue" evidence="11">
    <location>
        <position position="327"/>
    </location>
</feature>
<keyword evidence="7" id="KW-0378">Hydrolase</keyword>
<evidence type="ECO:0000256" key="6">
    <source>
        <dbReference type="ARBA" id="ARBA00022723"/>
    </source>
</evidence>
<evidence type="ECO:0000313" key="11">
    <source>
        <dbReference type="EMBL" id="ACO62762.1"/>
    </source>
</evidence>
<dbReference type="GO" id="GO:0030145">
    <property type="term" value="F:manganese ion binding"/>
    <property type="evidence" value="ECO:0007669"/>
    <property type="project" value="TreeGrafter"/>
</dbReference>
<comment type="cofactor">
    <cofactor evidence="1">
        <name>Mn(2+)</name>
        <dbReference type="ChEBI" id="CHEBI:29035"/>
    </cofactor>
</comment>
<dbReference type="GO" id="GO:0006525">
    <property type="term" value="P:arginine metabolic process"/>
    <property type="evidence" value="ECO:0007669"/>
    <property type="project" value="UniProtKB-KW"/>
</dbReference>
<dbReference type="eggNOG" id="KOG2965">
    <property type="taxonomic scope" value="Eukaryota"/>
</dbReference>
<evidence type="ECO:0000313" key="12">
    <source>
        <dbReference type="Proteomes" id="UP000002009"/>
    </source>
</evidence>
<accession>C1E4R3</accession>
<dbReference type="InterPro" id="IPR023696">
    <property type="entry name" value="Ureohydrolase_dom_sf"/>
</dbReference>
<feature type="compositionally biased region" description="Pro residues" evidence="10">
    <location>
        <begin position="49"/>
        <end position="64"/>
    </location>
</feature>
<dbReference type="PANTHER" id="PTHR43782">
    <property type="entry name" value="ARGINASE"/>
    <property type="match status" value="1"/>
</dbReference>
<dbReference type="InterPro" id="IPR006035">
    <property type="entry name" value="Ureohydrolase"/>
</dbReference>
<evidence type="ECO:0000256" key="8">
    <source>
        <dbReference type="ARBA" id="ARBA00023211"/>
    </source>
</evidence>
<evidence type="ECO:0000256" key="9">
    <source>
        <dbReference type="PROSITE-ProRule" id="PRU00742"/>
    </source>
</evidence>
<dbReference type="GO" id="GO:0004053">
    <property type="term" value="F:arginase activity"/>
    <property type="evidence" value="ECO:0007669"/>
    <property type="project" value="UniProtKB-EC"/>
</dbReference>
<dbReference type="SUPFAM" id="SSF52768">
    <property type="entry name" value="Arginase/deacetylase"/>
    <property type="match status" value="1"/>
</dbReference>
<dbReference type="OrthoDB" id="2020685at2759"/>
<dbReference type="STRING" id="296587.C1E4R3"/>
<sequence>VLGAPNAAGQRREGVERAPSILRAAGIVDDIRALGWDARDLGDAHEPKPPVPSPPHGPPGPPTVPRVRKTNAWRDADAASLHEIVARRVHDAKTSGAVPLILGGDHSVAIGSVAGALRDDPALSVIWIDAHADLNTPQTSETGNLHGMSLAMVAGLADAASWPDGAYDWLLKDDFHDDDRVRQPRLDLRRLVYVGLRDVDPPEVHRIANLGIKAFTADDVRSLGAERVARLVLDHLRVANGGDTLTSTHVSLDVDSLDPTRMNATGTPVPLGLELANLLDFLRELRRGAAITSADLVELNVELVDEATRGGYVDTARALARALLGEA</sequence>
<feature type="compositionally biased region" description="Basic and acidic residues" evidence="10">
    <location>
        <begin position="38"/>
        <end position="48"/>
    </location>
</feature>
<keyword evidence="5" id="KW-0056">Arginine metabolism</keyword>
<organism evidence="11 12">
    <name type="scientific">Micromonas commoda (strain RCC299 / NOUM17 / CCMP2709)</name>
    <name type="common">Picoplanktonic green alga</name>
    <dbReference type="NCBI Taxonomy" id="296587"/>
    <lineage>
        <taxon>Eukaryota</taxon>
        <taxon>Viridiplantae</taxon>
        <taxon>Chlorophyta</taxon>
        <taxon>Mamiellophyceae</taxon>
        <taxon>Mamiellales</taxon>
        <taxon>Mamiellaceae</taxon>
        <taxon>Micromonas</taxon>
    </lineage>
</organism>
<dbReference type="OMA" id="YKEFRYA"/>
<evidence type="ECO:0000256" key="5">
    <source>
        <dbReference type="ARBA" id="ARBA00022503"/>
    </source>
</evidence>
<dbReference type="AlphaFoldDB" id="C1E4R3"/>
<evidence type="ECO:0000256" key="4">
    <source>
        <dbReference type="ARBA" id="ARBA00018123"/>
    </source>
</evidence>
<feature type="region of interest" description="Disordered" evidence="10">
    <location>
        <begin position="38"/>
        <end position="67"/>
    </location>
</feature>
<dbReference type="InParanoid" id="C1E4R3"/>
<evidence type="ECO:0000256" key="1">
    <source>
        <dbReference type="ARBA" id="ARBA00001936"/>
    </source>
</evidence>
<keyword evidence="6" id="KW-0479">Metal-binding</keyword>
<dbReference type="PROSITE" id="PS51409">
    <property type="entry name" value="ARGINASE_2"/>
    <property type="match status" value="1"/>
</dbReference>
<dbReference type="Gene3D" id="3.40.800.10">
    <property type="entry name" value="Ureohydrolase domain"/>
    <property type="match status" value="1"/>
</dbReference>